<proteinExistence type="predicted"/>
<evidence type="ECO:0000313" key="3">
    <source>
        <dbReference type="Proteomes" id="UP000001055"/>
    </source>
</evidence>
<dbReference type="KEGG" id="pno:SNOG_01520"/>
<feature type="region of interest" description="Disordered" evidence="1">
    <location>
        <begin position="1"/>
        <end position="70"/>
    </location>
</feature>
<organism evidence="2 3">
    <name type="scientific">Phaeosphaeria nodorum (strain SN15 / ATCC MYA-4574 / FGSC 10173)</name>
    <name type="common">Glume blotch fungus</name>
    <name type="synonym">Parastagonospora nodorum</name>
    <dbReference type="NCBI Taxonomy" id="321614"/>
    <lineage>
        <taxon>Eukaryota</taxon>
        <taxon>Fungi</taxon>
        <taxon>Dikarya</taxon>
        <taxon>Ascomycota</taxon>
        <taxon>Pezizomycotina</taxon>
        <taxon>Dothideomycetes</taxon>
        <taxon>Pleosporomycetidae</taxon>
        <taxon>Pleosporales</taxon>
        <taxon>Pleosporineae</taxon>
        <taxon>Phaeosphaeriaceae</taxon>
        <taxon>Parastagonospora</taxon>
    </lineage>
</organism>
<sequence length="83" mass="8825">MPPSTSPFTEGSCSANGFACQHVPHPSRGEHERSTRKDGAVCSSDPDGEDVTRSSNARATVPNDDYETTPIDAITLPKRCSSC</sequence>
<dbReference type="GeneID" id="5969003"/>
<dbReference type="VEuPathDB" id="FungiDB:JI435_015200"/>
<dbReference type="EMBL" id="CH445326">
    <property type="protein sequence ID" value="EAT91169.1"/>
    <property type="molecule type" value="Genomic_DNA"/>
</dbReference>
<accession>Q0V394</accession>
<protein>
    <submittedName>
        <fullName evidence="2">Uncharacterized protein</fullName>
    </submittedName>
</protein>
<feature type="compositionally biased region" description="Polar residues" evidence="1">
    <location>
        <begin position="1"/>
        <end position="15"/>
    </location>
</feature>
<reference evidence="3" key="1">
    <citation type="journal article" date="2007" name="Plant Cell">
        <title>Dothideomycete-plant interactions illuminated by genome sequencing and EST analysis of the wheat pathogen Stagonospora nodorum.</title>
        <authorList>
            <person name="Hane J.K."/>
            <person name="Lowe R.G."/>
            <person name="Solomon P.S."/>
            <person name="Tan K.C."/>
            <person name="Schoch C.L."/>
            <person name="Spatafora J.W."/>
            <person name="Crous P.W."/>
            <person name="Kodira C."/>
            <person name="Birren B.W."/>
            <person name="Galagan J.E."/>
            <person name="Torriani S.F."/>
            <person name="McDonald B.A."/>
            <person name="Oliver R.P."/>
        </authorList>
    </citation>
    <scope>NUCLEOTIDE SEQUENCE [LARGE SCALE GENOMIC DNA]</scope>
    <source>
        <strain evidence="3">SN15 / ATCC MYA-4574 / FGSC 10173</strain>
    </source>
</reference>
<evidence type="ECO:0000256" key="1">
    <source>
        <dbReference type="SAM" id="MobiDB-lite"/>
    </source>
</evidence>
<feature type="compositionally biased region" description="Basic and acidic residues" evidence="1">
    <location>
        <begin position="27"/>
        <end position="39"/>
    </location>
</feature>
<dbReference type="InParanoid" id="Q0V394"/>
<name>Q0V394_PHANO</name>
<dbReference type="RefSeq" id="XP_001792158.1">
    <property type="nucleotide sequence ID" value="XM_001792106.1"/>
</dbReference>
<evidence type="ECO:0000313" key="2">
    <source>
        <dbReference type="EMBL" id="EAT91169.1"/>
    </source>
</evidence>
<gene>
    <name evidence="2" type="ORF">SNOG_01520</name>
</gene>
<dbReference type="Proteomes" id="UP000001055">
    <property type="component" value="Unassembled WGS sequence"/>
</dbReference>
<dbReference type="AlphaFoldDB" id="Q0V394"/>